<reference evidence="2" key="2">
    <citation type="submission" date="2012-03" db="EMBL/GenBank/DDBJ databases">
        <title>Genome sequence of the fruiting myxobacterium Corallococcus coralloides DSM 2259.</title>
        <authorList>
            <person name="Huntley S."/>
            <person name="Zhang Y."/>
            <person name="Treuner-Lange A."/>
            <person name="Sensen C.W."/>
            <person name="Sogaard-Andersen L."/>
        </authorList>
    </citation>
    <scope>NUCLEOTIDE SEQUENCE [LARGE SCALE GENOMIC DNA]</scope>
    <source>
        <strain evidence="2">ATCC 25202 / DSM 2259 / NBRC 100086 / M2</strain>
    </source>
</reference>
<sequence>MLPLSARTAWKGVWSGDYREACAVKDRLESLVRPWGDVLVLGDEPMRTGVLFRPDGPCLIRWRYAPDEACMIEVALETDVDRLVPVESLMFDVKDEPYAIIDSGDDGGRAEVLEFKPPAGQRLVRTYEIQDDAKQVALLLHRF</sequence>
<dbReference type="STRING" id="1144275.COCOR_07134"/>
<dbReference type="InParanoid" id="H8MHA1"/>
<gene>
    <name evidence="1" type="ordered locus">COCOR_07134</name>
</gene>
<evidence type="ECO:0000313" key="2">
    <source>
        <dbReference type="Proteomes" id="UP000007587"/>
    </source>
</evidence>
<reference evidence="1 2" key="1">
    <citation type="journal article" date="2012" name="J. Bacteriol.">
        <title>Complete Genome Sequence of the Fruiting Myxobacterium Corallococcus coralloides DSM 2259.</title>
        <authorList>
            <person name="Huntley S."/>
            <person name="Zhang Y."/>
            <person name="Treuner-Lange A."/>
            <person name="Kneip S."/>
            <person name="Sensen C.W."/>
            <person name="Sogaard-Andersen L."/>
        </authorList>
    </citation>
    <scope>NUCLEOTIDE SEQUENCE [LARGE SCALE GENOMIC DNA]</scope>
    <source>
        <strain evidence="2">ATCC 25202 / DSM 2259 / NBRC 100086 / M2</strain>
    </source>
</reference>
<proteinExistence type="predicted"/>
<name>H8MHA1_CORCM</name>
<accession>H8MHA1</accession>
<organism evidence="1 2">
    <name type="scientific">Corallococcus coralloides (strain ATCC 25202 / DSM 2259 / NBRC 100086 / M2)</name>
    <name type="common">Myxococcus coralloides</name>
    <dbReference type="NCBI Taxonomy" id="1144275"/>
    <lineage>
        <taxon>Bacteria</taxon>
        <taxon>Pseudomonadati</taxon>
        <taxon>Myxococcota</taxon>
        <taxon>Myxococcia</taxon>
        <taxon>Myxococcales</taxon>
        <taxon>Cystobacterineae</taxon>
        <taxon>Myxococcaceae</taxon>
        <taxon>Corallococcus</taxon>
    </lineage>
</organism>
<dbReference type="HOGENOM" id="CLU_125896_1_0_7"/>
<dbReference type="KEGG" id="ccx:COCOR_07134"/>
<dbReference type="AlphaFoldDB" id="H8MHA1"/>
<dbReference type="Proteomes" id="UP000007587">
    <property type="component" value="Chromosome"/>
</dbReference>
<evidence type="ECO:0000313" key="1">
    <source>
        <dbReference type="EMBL" id="AFE07343.1"/>
    </source>
</evidence>
<dbReference type="eggNOG" id="ENOG5033FTB">
    <property type="taxonomic scope" value="Bacteria"/>
</dbReference>
<keyword evidence="2" id="KW-1185">Reference proteome</keyword>
<dbReference type="EMBL" id="CP003389">
    <property type="protein sequence ID" value="AFE07343.1"/>
    <property type="molecule type" value="Genomic_DNA"/>
</dbReference>
<protein>
    <submittedName>
        <fullName evidence="1">Uncharacterized protein</fullName>
    </submittedName>
</protein>